<evidence type="ECO:0000313" key="1">
    <source>
        <dbReference type="EMBL" id="EFX75180.1"/>
    </source>
</evidence>
<gene>
    <name evidence="1" type="ORF">DAPPUDRAFT_323650</name>
</gene>
<dbReference type="AlphaFoldDB" id="E9GZD5"/>
<protein>
    <recommendedName>
        <fullName evidence="3">DDE Tnp4 domain-containing protein</fullName>
    </recommendedName>
</protein>
<sequence length="164" mass="18659">MVLIALQFYATGTFQTLKREYAEIARIPGIIGSIGGTHIRIQRPILHEKAYVNRKNYHSINMRAICDARHKYLSGFHVLHSEIRMSPTKVSWVIVACCVLHNLAIDFNMPLDDDWGVDVDDNADEEDMQGLHARPIGNPTNKDAELRRLGHIKRDGVAKQIFSR</sequence>
<accession>E9GZD5</accession>
<reference evidence="1 2" key="1">
    <citation type="journal article" date="2011" name="Science">
        <title>The ecoresponsive genome of Daphnia pulex.</title>
        <authorList>
            <person name="Colbourne J.K."/>
            <person name="Pfrender M.E."/>
            <person name="Gilbert D."/>
            <person name="Thomas W.K."/>
            <person name="Tucker A."/>
            <person name="Oakley T.H."/>
            <person name="Tokishita S."/>
            <person name="Aerts A."/>
            <person name="Arnold G.J."/>
            <person name="Basu M.K."/>
            <person name="Bauer D.J."/>
            <person name="Caceres C.E."/>
            <person name="Carmel L."/>
            <person name="Casola C."/>
            <person name="Choi J.H."/>
            <person name="Detter J.C."/>
            <person name="Dong Q."/>
            <person name="Dusheyko S."/>
            <person name="Eads B.D."/>
            <person name="Frohlich T."/>
            <person name="Geiler-Samerotte K.A."/>
            <person name="Gerlach D."/>
            <person name="Hatcher P."/>
            <person name="Jogdeo S."/>
            <person name="Krijgsveld J."/>
            <person name="Kriventseva E.V."/>
            <person name="Kultz D."/>
            <person name="Laforsch C."/>
            <person name="Lindquist E."/>
            <person name="Lopez J."/>
            <person name="Manak J.R."/>
            <person name="Muller J."/>
            <person name="Pangilinan J."/>
            <person name="Patwardhan R.P."/>
            <person name="Pitluck S."/>
            <person name="Pritham E.J."/>
            <person name="Rechtsteiner A."/>
            <person name="Rho M."/>
            <person name="Rogozin I.B."/>
            <person name="Sakarya O."/>
            <person name="Salamov A."/>
            <person name="Schaack S."/>
            <person name="Shapiro H."/>
            <person name="Shiga Y."/>
            <person name="Skalitzky C."/>
            <person name="Smith Z."/>
            <person name="Souvorov A."/>
            <person name="Sung W."/>
            <person name="Tang Z."/>
            <person name="Tsuchiya D."/>
            <person name="Tu H."/>
            <person name="Vos H."/>
            <person name="Wang M."/>
            <person name="Wolf Y.I."/>
            <person name="Yamagata H."/>
            <person name="Yamada T."/>
            <person name="Ye Y."/>
            <person name="Shaw J.R."/>
            <person name="Andrews J."/>
            <person name="Crease T.J."/>
            <person name="Tang H."/>
            <person name="Lucas S.M."/>
            <person name="Robertson H.M."/>
            <person name="Bork P."/>
            <person name="Koonin E.V."/>
            <person name="Zdobnov E.M."/>
            <person name="Grigoriev I.V."/>
            <person name="Lynch M."/>
            <person name="Boore J.L."/>
        </authorList>
    </citation>
    <scope>NUCLEOTIDE SEQUENCE [LARGE SCALE GENOMIC DNA]</scope>
</reference>
<evidence type="ECO:0008006" key="3">
    <source>
        <dbReference type="Google" id="ProtNLM"/>
    </source>
</evidence>
<dbReference type="KEGG" id="dpx:DAPPUDRAFT_323650"/>
<keyword evidence="2" id="KW-1185">Reference proteome</keyword>
<dbReference type="Proteomes" id="UP000000305">
    <property type="component" value="Unassembled WGS sequence"/>
</dbReference>
<proteinExistence type="predicted"/>
<dbReference type="EMBL" id="GL732577">
    <property type="protein sequence ID" value="EFX75180.1"/>
    <property type="molecule type" value="Genomic_DNA"/>
</dbReference>
<dbReference type="InParanoid" id="E9GZD5"/>
<dbReference type="HOGENOM" id="CLU_1620710_0_0_1"/>
<name>E9GZD5_DAPPU</name>
<evidence type="ECO:0000313" key="2">
    <source>
        <dbReference type="Proteomes" id="UP000000305"/>
    </source>
</evidence>
<organism evidence="1 2">
    <name type="scientific">Daphnia pulex</name>
    <name type="common">Water flea</name>
    <dbReference type="NCBI Taxonomy" id="6669"/>
    <lineage>
        <taxon>Eukaryota</taxon>
        <taxon>Metazoa</taxon>
        <taxon>Ecdysozoa</taxon>
        <taxon>Arthropoda</taxon>
        <taxon>Crustacea</taxon>
        <taxon>Branchiopoda</taxon>
        <taxon>Diplostraca</taxon>
        <taxon>Cladocera</taxon>
        <taxon>Anomopoda</taxon>
        <taxon>Daphniidae</taxon>
        <taxon>Daphnia</taxon>
    </lineage>
</organism>
<dbReference type="OrthoDB" id="6343422at2759"/>